<dbReference type="Gene3D" id="1.20.1250.20">
    <property type="entry name" value="MFS general substrate transporter like domains"/>
    <property type="match status" value="1"/>
</dbReference>
<dbReference type="InParanoid" id="A0A2P6N8J4"/>
<dbReference type="AlphaFoldDB" id="A0A2P6N8J4"/>
<feature type="transmembrane region" description="Helical" evidence="10">
    <location>
        <begin position="290"/>
        <end position="308"/>
    </location>
</feature>
<feature type="transmembrane region" description="Helical" evidence="10">
    <location>
        <begin position="42"/>
        <end position="64"/>
    </location>
</feature>
<feature type="transmembrane region" description="Helical" evidence="10">
    <location>
        <begin position="341"/>
        <end position="359"/>
    </location>
</feature>
<gene>
    <name evidence="11" type="ORF">PROFUN_12735</name>
</gene>
<keyword evidence="8 10" id="KW-0472">Membrane</keyword>
<feature type="region of interest" description="Disordered" evidence="9">
    <location>
        <begin position="1"/>
        <end position="23"/>
    </location>
</feature>
<comment type="catalytic activity">
    <reaction evidence="1">
        <text>riboflavin(in) = riboflavin(out)</text>
        <dbReference type="Rhea" id="RHEA:35015"/>
        <dbReference type="ChEBI" id="CHEBI:57986"/>
    </reaction>
</comment>
<evidence type="ECO:0000256" key="3">
    <source>
        <dbReference type="ARBA" id="ARBA00006366"/>
    </source>
</evidence>
<feature type="transmembrane region" description="Helical" evidence="10">
    <location>
        <begin position="179"/>
        <end position="202"/>
    </location>
</feature>
<evidence type="ECO:0000256" key="10">
    <source>
        <dbReference type="SAM" id="Phobius"/>
    </source>
</evidence>
<keyword evidence="7 10" id="KW-1133">Transmembrane helix</keyword>
<dbReference type="PANTHER" id="PTHR12929:SF21">
    <property type="match status" value="1"/>
</dbReference>
<dbReference type="GO" id="GO:0005886">
    <property type="term" value="C:plasma membrane"/>
    <property type="evidence" value="ECO:0007669"/>
    <property type="project" value="UniProtKB-SubCell"/>
</dbReference>
<dbReference type="Pfam" id="PF06237">
    <property type="entry name" value="SLC52_ribofla_tr"/>
    <property type="match status" value="1"/>
</dbReference>
<dbReference type="Proteomes" id="UP000241769">
    <property type="component" value="Unassembled WGS sequence"/>
</dbReference>
<comment type="caution">
    <text evidence="11">The sequence shown here is derived from an EMBL/GenBank/DDBJ whole genome shotgun (WGS) entry which is preliminary data.</text>
</comment>
<keyword evidence="5" id="KW-1003">Cell membrane</keyword>
<keyword evidence="12" id="KW-1185">Reference proteome</keyword>
<keyword evidence="4" id="KW-0813">Transport</keyword>
<name>A0A2P6N8J4_9EUKA</name>
<evidence type="ECO:0000256" key="9">
    <source>
        <dbReference type="SAM" id="MobiDB-lite"/>
    </source>
</evidence>
<feature type="transmembrane region" description="Helical" evidence="10">
    <location>
        <begin position="414"/>
        <end position="431"/>
    </location>
</feature>
<feature type="transmembrane region" description="Helical" evidence="10">
    <location>
        <begin position="214"/>
        <end position="238"/>
    </location>
</feature>
<feature type="transmembrane region" description="Helical" evidence="10">
    <location>
        <begin position="315"/>
        <end position="335"/>
    </location>
</feature>
<dbReference type="PANTHER" id="PTHR12929">
    <property type="entry name" value="SOLUTE CARRIER FAMILY 52"/>
    <property type="match status" value="1"/>
</dbReference>
<feature type="transmembrane region" description="Helical" evidence="10">
    <location>
        <begin position="148"/>
        <end position="173"/>
    </location>
</feature>
<evidence type="ECO:0000256" key="4">
    <source>
        <dbReference type="ARBA" id="ARBA00022448"/>
    </source>
</evidence>
<keyword evidence="6 10" id="KW-0812">Transmembrane</keyword>
<evidence type="ECO:0000256" key="8">
    <source>
        <dbReference type="ARBA" id="ARBA00023136"/>
    </source>
</evidence>
<dbReference type="GO" id="GO:0032217">
    <property type="term" value="F:riboflavin transmembrane transporter activity"/>
    <property type="evidence" value="ECO:0007669"/>
    <property type="project" value="InterPro"/>
</dbReference>
<evidence type="ECO:0000256" key="1">
    <source>
        <dbReference type="ARBA" id="ARBA00000215"/>
    </source>
</evidence>
<comment type="similarity">
    <text evidence="3">Belongs to the riboflavin transporter family.</text>
</comment>
<dbReference type="EMBL" id="MDYQ01000155">
    <property type="protein sequence ID" value="PRP80268.1"/>
    <property type="molecule type" value="Genomic_DNA"/>
</dbReference>
<feature type="transmembrane region" description="Helical" evidence="10">
    <location>
        <begin position="116"/>
        <end position="136"/>
    </location>
</feature>
<protein>
    <submittedName>
        <fullName evidence="11">Uncharacterized protein</fullName>
    </submittedName>
</protein>
<feature type="transmembrane region" description="Helical" evidence="10">
    <location>
        <begin position="371"/>
        <end position="394"/>
    </location>
</feature>
<dbReference type="InterPro" id="IPR009357">
    <property type="entry name" value="Riboflavin_transptr"/>
</dbReference>
<evidence type="ECO:0000256" key="6">
    <source>
        <dbReference type="ARBA" id="ARBA00022692"/>
    </source>
</evidence>
<sequence>MPEKEKSSTTRTSVGSFAAEVDEDSLLDEQASLVPSQPDEPLTWQSLILGYLCFVMLGIAPQLIQNALFSETAVLKSIVPEEKEISAYIVTAFMVANIFCLIYLCIQRYRPITDTFFVYIIMLGNLALCPIIIFLWKKTFFLERWGNVSWILILCSFLAGSFGNTATLVFFAFSSYYHSIFTTALSVGFGVGGAITTIMALVQDPLVKRFPVEVFFLSLGCLLLVTLFTLIIVLHTSWGRSLKRPTYDITDTGRGSTASSYSDYMSVNPPSEEVKPVSHLRASLSPLFNMFWLSMITFFVPAVIPFLSDEPRNMMYMNAIFLVAPPVGAMVTGWLKVYHLTWSSVIVSILLCVIIIPVIKTTQTFSVEFWIVCILLVCFSLVSGYGSTMVYLRIQRDWDREPRVMEKVSRWAGFANQIGATIGIVINDIIIRSNVEEMLLVAAIF</sequence>
<reference evidence="11 12" key="1">
    <citation type="journal article" date="2018" name="Genome Biol. Evol.">
        <title>Multiple Roots of Fruiting Body Formation in Amoebozoa.</title>
        <authorList>
            <person name="Hillmann F."/>
            <person name="Forbes G."/>
            <person name="Novohradska S."/>
            <person name="Ferling I."/>
            <person name="Riege K."/>
            <person name="Groth M."/>
            <person name="Westermann M."/>
            <person name="Marz M."/>
            <person name="Spaller T."/>
            <person name="Winckler T."/>
            <person name="Schaap P."/>
            <person name="Glockner G."/>
        </authorList>
    </citation>
    <scope>NUCLEOTIDE SEQUENCE [LARGE SCALE GENOMIC DNA]</scope>
    <source>
        <strain evidence="11 12">Jena</strain>
    </source>
</reference>
<evidence type="ECO:0000256" key="2">
    <source>
        <dbReference type="ARBA" id="ARBA00004651"/>
    </source>
</evidence>
<comment type="subcellular location">
    <subcellularLocation>
        <location evidence="2">Cell membrane</location>
        <topology evidence="2">Multi-pass membrane protein</topology>
    </subcellularLocation>
</comment>
<feature type="transmembrane region" description="Helical" evidence="10">
    <location>
        <begin position="85"/>
        <end position="104"/>
    </location>
</feature>
<evidence type="ECO:0000313" key="11">
    <source>
        <dbReference type="EMBL" id="PRP80268.1"/>
    </source>
</evidence>
<dbReference type="InterPro" id="IPR036259">
    <property type="entry name" value="MFS_trans_sf"/>
</dbReference>
<evidence type="ECO:0000256" key="5">
    <source>
        <dbReference type="ARBA" id="ARBA00022475"/>
    </source>
</evidence>
<evidence type="ECO:0000256" key="7">
    <source>
        <dbReference type="ARBA" id="ARBA00022989"/>
    </source>
</evidence>
<dbReference type="SUPFAM" id="SSF103473">
    <property type="entry name" value="MFS general substrate transporter"/>
    <property type="match status" value="1"/>
</dbReference>
<accession>A0A2P6N8J4</accession>
<evidence type="ECO:0000313" key="12">
    <source>
        <dbReference type="Proteomes" id="UP000241769"/>
    </source>
</evidence>
<proteinExistence type="inferred from homology"/>
<organism evidence="11 12">
    <name type="scientific">Planoprotostelium fungivorum</name>
    <dbReference type="NCBI Taxonomy" id="1890364"/>
    <lineage>
        <taxon>Eukaryota</taxon>
        <taxon>Amoebozoa</taxon>
        <taxon>Evosea</taxon>
        <taxon>Variosea</taxon>
        <taxon>Cavosteliida</taxon>
        <taxon>Cavosteliaceae</taxon>
        <taxon>Planoprotostelium</taxon>
    </lineage>
</organism>